<evidence type="ECO:0000313" key="11">
    <source>
        <dbReference type="Proteomes" id="UP000075243"/>
    </source>
</evidence>
<dbReference type="GO" id="GO:0015031">
    <property type="term" value="P:protein transport"/>
    <property type="evidence" value="ECO:0007669"/>
    <property type="project" value="UniProtKB-KW"/>
</dbReference>
<dbReference type="InterPro" id="IPR004813">
    <property type="entry name" value="OPT"/>
</dbReference>
<protein>
    <submittedName>
        <fullName evidence="10">Oligopeptide transporter 6</fullName>
    </submittedName>
</protein>
<evidence type="ECO:0000256" key="5">
    <source>
        <dbReference type="ARBA" id="ARBA00022856"/>
    </source>
</evidence>
<dbReference type="GO" id="GO:0016020">
    <property type="term" value="C:membrane"/>
    <property type="evidence" value="ECO:0007669"/>
    <property type="project" value="UniProtKB-SubCell"/>
</dbReference>
<keyword evidence="3" id="KW-0813">Transport</keyword>
<dbReference type="AlphaFoldDB" id="A0A151QUY5"/>
<evidence type="ECO:0000256" key="3">
    <source>
        <dbReference type="ARBA" id="ARBA00022448"/>
    </source>
</evidence>
<evidence type="ECO:0000256" key="6">
    <source>
        <dbReference type="ARBA" id="ARBA00022927"/>
    </source>
</evidence>
<dbReference type="Proteomes" id="UP000075243">
    <property type="component" value="Unassembled WGS sequence"/>
</dbReference>
<evidence type="ECO:0000256" key="4">
    <source>
        <dbReference type="ARBA" id="ARBA00022692"/>
    </source>
</evidence>
<dbReference type="InterPro" id="IPR004648">
    <property type="entry name" value="Oligpept_transpt"/>
</dbReference>
<evidence type="ECO:0000256" key="1">
    <source>
        <dbReference type="ARBA" id="ARBA00004141"/>
    </source>
</evidence>
<feature type="transmembrane region" description="Helical" evidence="9">
    <location>
        <begin position="16"/>
        <end position="37"/>
    </location>
</feature>
<name>A0A151QUY5_CAJCA</name>
<dbReference type="OMA" id="DILEWWF"/>
<evidence type="ECO:0000256" key="7">
    <source>
        <dbReference type="ARBA" id="ARBA00022989"/>
    </source>
</evidence>
<keyword evidence="8 9" id="KW-0472">Membrane</keyword>
<dbReference type="Gramene" id="C.cajan_45534.t">
    <property type="protein sequence ID" value="C.cajan_45534.t"/>
    <property type="gene ID" value="C.cajan_45534"/>
</dbReference>
<sequence length="155" mass="18095">MDIHTRLMKRYKSVPMWWFLIILVVNIALILFTSVYYKTSFQLPWWGILLACAISVFFTLPIGIISATTNQQPGLNVITEYLIGYMYPGRPVANMCFKVYGYISMVQALTFLQDFKLGHYMKIPPRIMFMAQVMYAQFYFLTSKCQSSLIPWILV</sequence>
<gene>
    <name evidence="10" type="ORF">KK1_044901</name>
</gene>
<organism evidence="10 11">
    <name type="scientific">Cajanus cajan</name>
    <name type="common">Pigeon pea</name>
    <name type="synonym">Cajanus indicus</name>
    <dbReference type="NCBI Taxonomy" id="3821"/>
    <lineage>
        <taxon>Eukaryota</taxon>
        <taxon>Viridiplantae</taxon>
        <taxon>Streptophyta</taxon>
        <taxon>Embryophyta</taxon>
        <taxon>Tracheophyta</taxon>
        <taxon>Spermatophyta</taxon>
        <taxon>Magnoliopsida</taxon>
        <taxon>eudicotyledons</taxon>
        <taxon>Gunneridae</taxon>
        <taxon>Pentapetalae</taxon>
        <taxon>rosids</taxon>
        <taxon>fabids</taxon>
        <taxon>Fabales</taxon>
        <taxon>Fabaceae</taxon>
        <taxon>Papilionoideae</taxon>
        <taxon>50 kb inversion clade</taxon>
        <taxon>NPAAA clade</taxon>
        <taxon>indigoferoid/millettioid clade</taxon>
        <taxon>Phaseoleae</taxon>
        <taxon>Cajanus</taxon>
    </lineage>
</organism>
<dbReference type="NCBIfam" id="TIGR00728">
    <property type="entry name" value="OPT_sfam"/>
    <property type="match status" value="1"/>
</dbReference>
<accession>A0A151QUY5</accession>
<feature type="transmembrane region" description="Helical" evidence="9">
    <location>
        <begin position="43"/>
        <end position="65"/>
    </location>
</feature>
<proteinExistence type="inferred from homology"/>
<keyword evidence="11" id="KW-1185">Reference proteome</keyword>
<evidence type="ECO:0000313" key="10">
    <source>
        <dbReference type="EMBL" id="KYP34177.1"/>
    </source>
</evidence>
<evidence type="ECO:0000256" key="2">
    <source>
        <dbReference type="ARBA" id="ARBA00005484"/>
    </source>
</evidence>
<evidence type="ECO:0000256" key="9">
    <source>
        <dbReference type="SAM" id="Phobius"/>
    </source>
</evidence>
<reference evidence="10" key="1">
    <citation type="journal article" date="2012" name="Nat. Biotechnol.">
        <title>Draft genome sequence of pigeonpea (Cajanus cajan), an orphan legume crop of resource-poor farmers.</title>
        <authorList>
            <person name="Varshney R.K."/>
            <person name="Chen W."/>
            <person name="Li Y."/>
            <person name="Bharti A.K."/>
            <person name="Saxena R.K."/>
            <person name="Schlueter J.A."/>
            <person name="Donoghue M.T."/>
            <person name="Azam S."/>
            <person name="Fan G."/>
            <person name="Whaley A.M."/>
            <person name="Farmer A.D."/>
            <person name="Sheridan J."/>
            <person name="Iwata A."/>
            <person name="Tuteja R."/>
            <person name="Penmetsa R.V."/>
            <person name="Wu W."/>
            <person name="Upadhyaya H.D."/>
            <person name="Yang S.P."/>
            <person name="Shah T."/>
            <person name="Saxena K.B."/>
            <person name="Michael T."/>
            <person name="McCombie W.R."/>
            <person name="Yang B."/>
            <person name="Zhang G."/>
            <person name="Yang H."/>
            <person name="Wang J."/>
            <person name="Spillane C."/>
            <person name="Cook D.R."/>
            <person name="May G.D."/>
            <person name="Xu X."/>
            <person name="Jackson S.A."/>
        </authorList>
    </citation>
    <scope>NUCLEOTIDE SEQUENCE [LARGE SCALE GENOMIC DNA]</scope>
</reference>
<keyword evidence="7 9" id="KW-1133">Transmembrane helix</keyword>
<dbReference type="GO" id="GO:0035673">
    <property type="term" value="F:oligopeptide transmembrane transporter activity"/>
    <property type="evidence" value="ECO:0007669"/>
    <property type="project" value="InterPro"/>
</dbReference>
<comment type="subcellular location">
    <subcellularLocation>
        <location evidence="1">Membrane</location>
        <topology evidence="1">Multi-pass membrane protein</topology>
    </subcellularLocation>
</comment>
<keyword evidence="4 9" id="KW-0812">Transmembrane</keyword>
<dbReference type="EMBL" id="KQ484663">
    <property type="protein sequence ID" value="KYP34177.1"/>
    <property type="molecule type" value="Genomic_DNA"/>
</dbReference>
<dbReference type="Pfam" id="PF03169">
    <property type="entry name" value="OPT"/>
    <property type="match status" value="1"/>
</dbReference>
<dbReference type="STRING" id="3821.A0A151QUY5"/>
<evidence type="ECO:0000256" key="8">
    <source>
        <dbReference type="ARBA" id="ARBA00023136"/>
    </source>
</evidence>
<dbReference type="PANTHER" id="PTHR22601">
    <property type="entry name" value="ISP4 LIKE PROTEIN"/>
    <property type="match status" value="1"/>
</dbReference>
<comment type="similarity">
    <text evidence="2">Belongs to the oligopeptide OPT transporter (TC 2.A.67.1) family.</text>
</comment>
<keyword evidence="5" id="KW-0571">Peptide transport</keyword>
<keyword evidence="6" id="KW-0653">Protein transport</keyword>